<gene>
    <name evidence="1" type="ORF">BST99_05015</name>
</gene>
<accession>A0A2S7T672</accession>
<dbReference type="RefSeq" id="WP_105000827.1">
    <property type="nucleotide sequence ID" value="NZ_MQVX01000001.1"/>
</dbReference>
<dbReference type="EMBL" id="MQVX01000001">
    <property type="protein sequence ID" value="PQJ15174.1"/>
    <property type="molecule type" value="Genomic_DNA"/>
</dbReference>
<sequence length="137" mass="15534">MESHTKLSDSELLSQFEECSLVPSLFSPQAHLGLAWLLIQQYGAEEAEKCIQKLLKAYVNAFGAQDKYNTALTVGALKAENHFISRDKFKHFQAFISTYPRLKTDFKGLMASPYGFDIFNSSKAKRSFLEPDLLLFD</sequence>
<dbReference type="AlphaFoldDB" id="A0A2S7T672"/>
<keyword evidence="2" id="KW-1185">Reference proteome</keyword>
<protein>
    <submittedName>
        <fullName evidence="1">Uncharacterized protein</fullName>
    </submittedName>
</protein>
<proteinExistence type="predicted"/>
<organism evidence="1 2">
    <name type="scientific">Aureicoccus marinus</name>
    <dbReference type="NCBI Taxonomy" id="754435"/>
    <lineage>
        <taxon>Bacteria</taxon>
        <taxon>Pseudomonadati</taxon>
        <taxon>Bacteroidota</taxon>
        <taxon>Flavobacteriia</taxon>
        <taxon>Flavobacteriales</taxon>
        <taxon>Flavobacteriaceae</taxon>
        <taxon>Aureicoccus</taxon>
    </lineage>
</organism>
<reference evidence="2" key="1">
    <citation type="submission" date="2016-11" db="EMBL/GenBank/DDBJ databases">
        <title>Trade-off between light-utilization and light-protection in marine flavobacteria.</title>
        <authorList>
            <person name="Kumagai Y."/>
            <person name="Yoshizawa S."/>
            <person name="Kogure K."/>
        </authorList>
    </citation>
    <scope>NUCLEOTIDE SEQUENCE [LARGE SCALE GENOMIC DNA]</scope>
    <source>
        <strain evidence="2">SG-18</strain>
    </source>
</reference>
<name>A0A2S7T672_9FLAO</name>
<evidence type="ECO:0000313" key="2">
    <source>
        <dbReference type="Proteomes" id="UP000239366"/>
    </source>
</evidence>
<comment type="caution">
    <text evidence="1">The sequence shown here is derived from an EMBL/GenBank/DDBJ whole genome shotgun (WGS) entry which is preliminary data.</text>
</comment>
<dbReference type="OrthoDB" id="282517at2"/>
<evidence type="ECO:0000313" key="1">
    <source>
        <dbReference type="EMBL" id="PQJ15174.1"/>
    </source>
</evidence>
<dbReference type="Proteomes" id="UP000239366">
    <property type="component" value="Unassembled WGS sequence"/>
</dbReference>